<dbReference type="Gene3D" id="1.10.760.10">
    <property type="entry name" value="Cytochrome c-like domain"/>
    <property type="match status" value="1"/>
</dbReference>
<comment type="caution">
    <text evidence="7">The sequence shown here is derived from an EMBL/GenBank/DDBJ whole genome shotgun (WGS) entry which is preliminary data.</text>
</comment>
<evidence type="ECO:0000259" key="6">
    <source>
        <dbReference type="PROSITE" id="PS51007"/>
    </source>
</evidence>
<keyword evidence="8" id="KW-1185">Reference proteome</keyword>
<feature type="compositionally biased region" description="Low complexity" evidence="5">
    <location>
        <begin position="164"/>
        <end position="182"/>
    </location>
</feature>
<evidence type="ECO:0000256" key="3">
    <source>
        <dbReference type="ARBA" id="ARBA00023004"/>
    </source>
</evidence>
<reference evidence="8" key="1">
    <citation type="submission" date="2018-03" db="EMBL/GenBank/DDBJ databases">
        <authorList>
            <person name="Sun L."/>
            <person name="Liu H."/>
            <person name="Chen W."/>
            <person name="Huang K."/>
            <person name="Liu W."/>
            <person name="Gao X."/>
        </authorList>
    </citation>
    <scope>NUCLEOTIDE SEQUENCE [LARGE SCALE GENOMIC DNA]</scope>
    <source>
        <strain evidence="8">SH9</strain>
    </source>
</reference>
<evidence type="ECO:0000256" key="1">
    <source>
        <dbReference type="ARBA" id="ARBA00022617"/>
    </source>
</evidence>
<dbReference type="Proteomes" id="UP000239772">
    <property type="component" value="Unassembled WGS sequence"/>
</dbReference>
<proteinExistence type="predicted"/>
<dbReference type="RefSeq" id="WP_106339574.1">
    <property type="nucleotide sequence ID" value="NZ_PVZS01000032.1"/>
</dbReference>
<evidence type="ECO:0000256" key="2">
    <source>
        <dbReference type="ARBA" id="ARBA00022723"/>
    </source>
</evidence>
<dbReference type="InterPro" id="IPR009056">
    <property type="entry name" value="Cyt_c-like_dom"/>
</dbReference>
<dbReference type="GO" id="GO:0009055">
    <property type="term" value="F:electron transfer activity"/>
    <property type="evidence" value="ECO:0007669"/>
    <property type="project" value="InterPro"/>
</dbReference>
<dbReference type="GO" id="GO:0020037">
    <property type="term" value="F:heme binding"/>
    <property type="evidence" value="ECO:0007669"/>
    <property type="project" value="InterPro"/>
</dbReference>
<dbReference type="Pfam" id="PF13442">
    <property type="entry name" value="Cytochrome_CBB3"/>
    <property type="match status" value="1"/>
</dbReference>
<keyword evidence="1 4" id="KW-0349">Heme</keyword>
<name>A0A2T1HNB5_9HYPH</name>
<keyword evidence="2 4" id="KW-0479">Metal-binding</keyword>
<dbReference type="SUPFAM" id="SSF46626">
    <property type="entry name" value="Cytochrome c"/>
    <property type="match status" value="1"/>
</dbReference>
<feature type="domain" description="Cytochrome c" evidence="6">
    <location>
        <begin position="65"/>
        <end position="153"/>
    </location>
</feature>
<dbReference type="OrthoDB" id="9773456at2"/>
<dbReference type="EMBL" id="PVZS01000032">
    <property type="protein sequence ID" value="PSC03069.1"/>
    <property type="molecule type" value="Genomic_DNA"/>
</dbReference>
<dbReference type="GO" id="GO:0046872">
    <property type="term" value="F:metal ion binding"/>
    <property type="evidence" value="ECO:0007669"/>
    <property type="project" value="UniProtKB-KW"/>
</dbReference>
<accession>A0A2T1HNB5</accession>
<keyword evidence="3 4" id="KW-0408">Iron</keyword>
<protein>
    <submittedName>
        <fullName evidence="7">Cytochrome C class I protein</fullName>
    </submittedName>
</protein>
<evidence type="ECO:0000313" key="7">
    <source>
        <dbReference type="EMBL" id="PSC03069.1"/>
    </source>
</evidence>
<dbReference type="AlphaFoldDB" id="A0A2T1HNB5"/>
<evidence type="ECO:0000256" key="4">
    <source>
        <dbReference type="PROSITE-ProRule" id="PRU00433"/>
    </source>
</evidence>
<evidence type="ECO:0000313" key="8">
    <source>
        <dbReference type="Proteomes" id="UP000239772"/>
    </source>
</evidence>
<gene>
    <name evidence="7" type="ORF">SLNSH_20820</name>
</gene>
<evidence type="ECO:0000256" key="5">
    <source>
        <dbReference type="SAM" id="MobiDB-lite"/>
    </source>
</evidence>
<sequence length="182" mass="19371">MRFLALIGALAIVAAIGAAVYFFGGFYSVAAQYDDPAPVNWALVQARTRSIDRHAKDQPPGDLQSRVEAGGRAFATRGCPTCHGAPGVEWAKFSEGLNPSPPDLKDVAKDLEPQQIFWVVKNGIRMTGMPSFAGAGAPDDEIWSIAAFVKKLPEVKEEDYKSWTTAAAPAGQSAAETPAPKP</sequence>
<dbReference type="PROSITE" id="PS51007">
    <property type="entry name" value="CYTC"/>
    <property type="match status" value="1"/>
</dbReference>
<feature type="region of interest" description="Disordered" evidence="5">
    <location>
        <begin position="161"/>
        <end position="182"/>
    </location>
</feature>
<dbReference type="InterPro" id="IPR036909">
    <property type="entry name" value="Cyt_c-like_dom_sf"/>
</dbReference>
<organism evidence="7 8">
    <name type="scientific">Alsobacter soli</name>
    <dbReference type="NCBI Taxonomy" id="2109933"/>
    <lineage>
        <taxon>Bacteria</taxon>
        <taxon>Pseudomonadati</taxon>
        <taxon>Pseudomonadota</taxon>
        <taxon>Alphaproteobacteria</taxon>
        <taxon>Hyphomicrobiales</taxon>
        <taxon>Alsobacteraceae</taxon>
        <taxon>Alsobacter</taxon>
    </lineage>
</organism>